<accession>A0ABS9W839</accession>
<proteinExistence type="predicted"/>
<dbReference type="Gene3D" id="3.30.450.40">
    <property type="match status" value="1"/>
</dbReference>
<dbReference type="EMBL" id="JALBUU010000028">
    <property type="protein sequence ID" value="MCI0755080.1"/>
    <property type="molecule type" value="Genomic_DNA"/>
</dbReference>
<protein>
    <submittedName>
        <fullName evidence="1">GAF domain-containing protein</fullName>
    </submittedName>
</protein>
<dbReference type="SUPFAM" id="SSF55781">
    <property type="entry name" value="GAF domain-like"/>
    <property type="match status" value="1"/>
</dbReference>
<evidence type="ECO:0000313" key="1">
    <source>
        <dbReference type="EMBL" id="MCI0755080.1"/>
    </source>
</evidence>
<dbReference type="RefSeq" id="WP_241793291.1">
    <property type="nucleotide sequence ID" value="NZ_JALBUU010000028.1"/>
</dbReference>
<dbReference type="Proteomes" id="UP001201985">
    <property type="component" value="Unassembled WGS sequence"/>
</dbReference>
<name>A0ABS9W839_9PROT</name>
<dbReference type="InterPro" id="IPR029016">
    <property type="entry name" value="GAF-like_dom_sf"/>
</dbReference>
<gene>
    <name evidence="1" type="ORF">MON41_15270</name>
</gene>
<evidence type="ECO:0000313" key="2">
    <source>
        <dbReference type="Proteomes" id="UP001201985"/>
    </source>
</evidence>
<reference evidence="1 2" key="1">
    <citation type="submission" date="2022-03" db="EMBL/GenBank/DDBJ databases">
        <title>Complete genome analysis of Roseomonas KG 17.1 : a prolific producer of plant growth promoters.</title>
        <authorList>
            <person name="Saadouli I."/>
            <person name="Najjari A."/>
            <person name="Mosbah A."/>
            <person name="Ouzari H.I."/>
        </authorList>
    </citation>
    <scope>NUCLEOTIDE SEQUENCE [LARGE SCALE GENOMIC DNA]</scope>
    <source>
        <strain evidence="1 2">KG17-1</strain>
    </source>
</reference>
<sequence>MSDPLLPALLSVTDAIARDASPEAAFRAVEQATAALIGHRLFTVLVRCAGGEEVERVYSSDPVAYPVQGRKRMGPTPWGALVLDRKQTFLGRDVAAIRWAFPDHALIESLGLGAVINVTAQLGGEVLGTLNLLDREGAYTSEAQVELARAFTPFLIPALLHKRA</sequence>
<keyword evidence="2" id="KW-1185">Reference proteome</keyword>
<comment type="caution">
    <text evidence="1">The sequence shown here is derived from an EMBL/GenBank/DDBJ whole genome shotgun (WGS) entry which is preliminary data.</text>
</comment>
<organism evidence="1 2">
    <name type="scientific">Teichococcus vastitatis</name>
    <dbReference type="NCBI Taxonomy" id="2307076"/>
    <lineage>
        <taxon>Bacteria</taxon>
        <taxon>Pseudomonadati</taxon>
        <taxon>Pseudomonadota</taxon>
        <taxon>Alphaproteobacteria</taxon>
        <taxon>Acetobacterales</taxon>
        <taxon>Roseomonadaceae</taxon>
        <taxon>Roseomonas</taxon>
    </lineage>
</organism>